<protein>
    <submittedName>
        <fullName evidence="1">GxxExxY protein</fullName>
    </submittedName>
</protein>
<reference evidence="1 2" key="1">
    <citation type="submission" date="2014-07" db="EMBL/GenBank/DDBJ databases">
        <authorList>
            <person name="McCorrison J."/>
            <person name="Sanka R."/>
            <person name="Torralba M."/>
            <person name="Gillis M."/>
            <person name="Haft D.H."/>
            <person name="Methe B."/>
            <person name="Sutton G."/>
            <person name="Nelson K.E."/>
        </authorList>
    </citation>
    <scope>NUCLEOTIDE SEQUENCE [LARGE SCALE GENOMIC DNA]</scope>
    <source>
        <strain evidence="1 2">DNF00666</strain>
    </source>
</reference>
<comment type="caution">
    <text evidence="1">The sequence shown here is derived from an EMBL/GenBank/DDBJ whole genome shotgun (WGS) entry which is preliminary data.</text>
</comment>
<evidence type="ECO:0000313" key="2">
    <source>
        <dbReference type="Proteomes" id="UP000029578"/>
    </source>
</evidence>
<dbReference type="EMBL" id="JRNS01000242">
    <property type="protein sequence ID" value="KGF50915.1"/>
    <property type="molecule type" value="Genomic_DNA"/>
</dbReference>
<sequence>MNTEEIIKLIINKAYEVRSHFVAGYLEGVYKKALLIELREAGLIVEEEVEMPVMYKGHVIGVFRADIVVDKCVIIELKAVAQLLPAHAIQLVNYLSVSGIDNGLLINFGSTERLEIKRKYRVYNPHN</sequence>
<dbReference type="RefSeq" id="WP_036863489.1">
    <property type="nucleotide sequence ID" value="NZ_JRNS01000242.1"/>
</dbReference>
<name>A0A096AVW5_9BACT</name>
<dbReference type="Pfam" id="PF13366">
    <property type="entry name" value="PDDEXK_3"/>
    <property type="match status" value="1"/>
</dbReference>
<evidence type="ECO:0000313" key="1">
    <source>
        <dbReference type="EMBL" id="KGF50915.1"/>
    </source>
</evidence>
<accession>A0A096AVW5</accession>
<organism evidence="1 2">
    <name type="scientific">Prevotella melaninogenica DNF00666</name>
    <dbReference type="NCBI Taxonomy" id="1401073"/>
    <lineage>
        <taxon>Bacteria</taxon>
        <taxon>Pseudomonadati</taxon>
        <taxon>Bacteroidota</taxon>
        <taxon>Bacteroidia</taxon>
        <taxon>Bacteroidales</taxon>
        <taxon>Prevotellaceae</taxon>
        <taxon>Prevotella</taxon>
    </lineage>
</organism>
<dbReference type="NCBIfam" id="TIGR04256">
    <property type="entry name" value="GxxExxY"/>
    <property type="match status" value="1"/>
</dbReference>
<proteinExistence type="predicted"/>
<dbReference type="InterPro" id="IPR026350">
    <property type="entry name" value="GxxExxY"/>
</dbReference>
<dbReference type="Proteomes" id="UP000029578">
    <property type="component" value="Unassembled WGS sequence"/>
</dbReference>
<dbReference type="AlphaFoldDB" id="A0A096AVW5"/>
<gene>
    <name evidence="1" type="ORF">HMPREF0661_04260</name>
</gene>